<evidence type="ECO:0000313" key="3">
    <source>
        <dbReference type="Proteomes" id="UP001172083"/>
    </source>
</evidence>
<proteinExistence type="predicted"/>
<evidence type="ECO:0000256" key="1">
    <source>
        <dbReference type="SAM" id="SignalP"/>
    </source>
</evidence>
<sequence>MKKQFQLILITLLLTNLTLIQSQAQNEKQKDQIRSKCNLTRLASLEQEFFQKSRNEKQLALQIARQRGWETRITKPDGSVMELQRVVDGKPSYYTTTSYVAARSTRTDHLHNGGTLGLNLMENGMTV</sequence>
<accession>A0ABT8LE14</accession>
<keyword evidence="3" id="KW-1185">Reference proteome</keyword>
<gene>
    <name evidence="2" type="ORF">QQ020_23240</name>
</gene>
<dbReference type="EMBL" id="JAUJEB010000005">
    <property type="protein sequence ID" value="MDN5215015.1"/>
    <property type="molecule type" value="Genomic_DNA"/>
</dbReference>
<dbReference type="Proteomes" id="UP001172083">
    <property type="component" value="Unassembled WGS sequence"/>
</dbReference>
<reference evidence="2" key="1">
    <citation type="submission" date="2023-06" db="EMBL/GenBank/DDBJ databases">
        <title>Genomic of Agaribacillus aureum.</title>
        <authorList>
            <person name="Wang G."/>
        </authorList>
    </citation>
    <scope>NUCLEOTIDE SEQUENCE</scope>
    <source>
        <strain evidence="2">BMA12</strain>
    </source>
</reference>
<organism evidence="2 3">
    <name type="scientific">Agaribacillus aureus</name>
    <dbReference type="NCBI Taxonomy" id="3051825"/>
    <lineage>
        <taxon>Bacteria</taxon>
        <taxon>Pseudomonadati</taxon>
        <taxon>Bacteroidota</taxon>
        <taxon>Cytophagia</taxon>
        <taxon>Cytophagales</taxon>
        <taxon>Splendidivirgaceae</taxon>
        <taxon>Agaribacillus</taxon>
    </lineage>
</organism>
<protein>
    <submittedName>
        <fullName evidence="2">Uncharacterized protein</fullName>
    </submittedName>
</protein>
<name>A0ABT8LE14_9BACT</name>
<dbReference type="RefSeq" id="WP_346760353.1">
    <property type="nucleotide sequence ID" value="NZ_JAUJEB010000005.1"/>
</dbReference>
<evidence type="ECO:0000313" key="2">
    <source>
        <dbReference type="EMBL" id="MDN5215015.1"/>
    </source>
</evidence>
<feature type="chain" id="PRO_5045173004" evidence="1">
    <location>
        <begin position="25"/>
        <end position="127"/>
    </location>
</feature>
<keyword evidence="1" id="KW-0732">Signal</keyword>
<feature type="signal peptide" evidence="1">
    <location>
        <begin position="1"/>
        <end position="24"/>
    </location>
</feature>
<comment type="caution">
    <text evidence="2">The sequence shown here is derived from an EMBL/GenBank/DDBJ whole genome shotgun (WGS) entry which is preliminary data.</text>
</comment>